<proteinExistence type="predicted"/>
<dbReference type="PANTHER" id="PTHR27005">
    <property type="entry name" value="WALL-ASSOCIATED RECEPTOR KINASE-LIKE 21"/>
    <property type="match status" value="1"/>
</dbReference>
<dbReference type="SUPFAM" id="SSF56112">
    <property type="entry name" value="Protein kinase-like (PK-like)"/>
    <property type="match status" value="1"/>
</dbReference>
<dbReference type="CDD" id="cd00054">
    <property type="entry name" value="EGF_CA"/>
    <property type="match status" value="1"/>
</dbReference>
<feature type="signal peptide" evidence="3">
    <location>
        <begin position="1"/>
        <end position="21"/>
    </location>
</feature>
<evidence type="ECO:0000256" key="1">
    <source>
        <dbReference type="ARBA" id="ARBA00022741"/>
    </source>
</evidence>
<name>A0A6A3B8B7_HIBSY</name>
<evidence type="ECO:0000256" key="2">
    <source>
        <dbReference type="ARBA" id="ARBA00022840"/>
    </source>
</evidence>
<dbReference type="SMART" id="SM00220">
    <property type="entry name" value="S_TKc"/>
    <property type="match status" value="1"/>
</dbReference>
<evidence type="ECO:0000259" key="4">
    <source>
        <dbReference type="PROSITE" id="PS50011"/>
    </source>
</evidence>
<dbReference type="InterPro" id="IPR001245">
    <property type="entry name" value="Ser-Thr/Tyr_kinase_cat_dom"/>
</dbReference>
<keyword evidence="6" id="KW-1185">Reference proteome</keyword>
<protein>
    <submittedName>
        <fullName evidence="5">Wall-associated receptor kinase-like 16</fullName>
    </submittedName>
</protein>
<dbReference type="EMBL" id="VEPZ02000883">
    <property type="protein sequence ID" value="KAE8713066.1"/>
    <property type="molecule type" value="Genomic_DNA"/>
</dbReference>
<dbReference type="FunFam" id="3.30.200.20:FF:001332">
    <property type="entry name" value="Wall-associated receptor kinase-like 10"/>
    <property type="match status" value="1"/>
</dbReference>
<dbReference type="AlphaFoldDB" id="A0A6A3B8B7"/>
<dbReference type="GO" id="GO:0005524">
    <property type="term" value="F:ATP binding"/>
    <property type="evidence" value="ECO:0007669"/>
    <property type="project" value="UniProtKB-KW"/>
</dbReference>
<sequence>MELALFSIKLTIMATAVAAQAKPGCQTHCGNITIPYPFGTGSAECYINESFSIRCNTSFDPPRAFLTTTDIKLFQCGVHLEKFYISHMRNKFTAIGCDTYAYVEVFVGRTYLTGCMSFCYEAAEIVNGSCSGIGCCQIDIPKGVTDYRLSFIAIGAIPRCLHGFQGNPYLSHGCQDINECETLKPCSRICHNVVGSYNFVHAPRVSTAMARERERAALLKPSSVFPLLPSMARRTTTAKAESSDEGGQGTVYKGILPDGRSVAIKKSIIGDQSQVKKFINEVIVLSQINHRNVVKLMGCCLETQVPLLVYEYVRNGNLFDRLHCTDLASVILWGALLKITTEAAEALSYLHSAASPPIIHRDVKLTNRLLDENYNAKVSDFGCSRLVL</sequence>
<keyword evidence="3" id="KW-0732">Signal</keyword>
<dbReference type="GO" id="GO:0004674">
    <property type="term" value="F:protein serine/threonine kinase activity"/>
    <property type="evidence" value="ECO:0007669"/>
    <property type="project" value="TreeGrafter"/>
</dbReference>
<evidence type="ECO:0000256" key="3">
    <source>
        <dbReference type="SAM" id="SignalP"/>
    </source>
</evidence>
<keyword evidence="2" id="KW-0067">ATP-binding</keyword>
<dbReference type="Proteomes" id="UP000436088">
    <property type="component" value="Unassembled WGS sequence"/>
</dbReference>
<evidence type="ECO:0000313" key="6">
    <source>
        <dbReference type="Proteomes" id="UP000436088"/>
    </source>
</evidence>
<dbReference type="InterPro" id="IPR000719">
    <property type="entry name" value="Prot_kinase_dom"/>
</dbReference>
<dbReference type="InterPro" id="IPR045274">
    <property type="entry name" value="WAK-like"/>
</dbReference>
<dbReference type="PROSITE" id="PS50011">
    <property type="entry name" value="PROTEIN_KINASE_DOM"/>
    <property type="match status" value="1"/>
</dbReference>
<feature type="chain" id="PRO_5025437681" evidence="3">
    <location>
        <begin position="22"/>
        <end position="388"/>
    </location>
</feature>
<dbReference type="InterPro" id="IPR011009">
    <property type="entry name" value="Kinase-like_dom_sf"/>
</dbReference>
<feature type="domain" description="Protein kinase" evidence="4">
    <location>
        <begin position="237"/>
        <end position="388"/>
    </location>
</feature>
<comment type="caution">
    <text evidence="5">The sequence shown here is derived from an EMBL/GenBank/DDBJ whole genome shotgun (WGS) entry which is preliminary data.</text>
</comment>
<reference evidence="5" key="1">
    <citation type="submission" date="2019-09" db="EMBL/GenBank/DDBJ databases">
        <title>Draft genome information of white flower Hibiscus syriacus.</title>
        <authorList>
            <person name="Kim Y.-M."/>
        </authorList>
    </citation>
    <scope>NUCLEOTIDE SEQUENCE [LARGE SCALE GENOMIC DNA]</scope>
    <source>
        <strain evidence="5">YM2019G1</strain>
    </source>
</reference>
<keyword evidence="1" id="KW-0547">Nucleotide-binding</keyword>
<dbReference type="PANTHER" id="PTHR27005:SF481">
    <property type="entry name" value="WALL-ASSOCIATED RECEPTOR KINASE-LIKE 16"/>
    <property type="match status" value="1"/>
</dbReference>
<dbReference type="GO" id="GO:0007166">
    <property type="term" value="P:cell surface receptor signaling pathway"/>
    <property type="evidence" value="ECO:0007669"/>
    <property type="project" value="InterPro"/>
</dbReference>
<dbReference type="GO" id="GO:0030247">
    <property type="term" value="F:polysaccharide binding"/>
    <property type="evidence" value="ECO:0007669"/>
    <property type="project" value="InterPro"/>
</dbReference>
<dbReference type="GO" id="GO:0005886">
    <property type="term" value="C:plasma membrane"/>
    <property type="evidence" value="ECO:0007669"/>
    <property type="project" value="TreeGrafter"/>
</dbReference>
<dbReference type="Gene3D" id="1.10.510.10">
    <property type="entry name" value="Transferase(Phosphotransferase) domain 1"/>
    <property type="match status" value="1"/>
</dbReference>
<dbReference type="Gene3D" id="2.10.25.10">
    <property type="entry name" value="Laminin"/>
    <property type="match status" value="1"/>
</dbReference>
<dbReference type="Pfam" id="PF07714">
    <property type="entry name" value="PK_Tyr_Ser-Thr"/>
    <property type="match status" value="1"/>
</dbReference>
<gene>
    <name evidence="5" type="ORF">F3Y22_tig00110220pilonHSYRG00156</name>
</gene>
<accession>A0A6A3B8B7</accession>
<evidence type="ECO:0000313" key="5">
    <source>
        <dbReference type="EMBL" id="KAE8713066.1"/>
    </source>
</evidence>
<organism evidence="5 6">
    <name type="scientific">Hibiscus syriacus</name>
    <name type="common">Rose of Sharon</name>
    <dbReference type="NCBI Taxonomy" id="106335"/>
    <lineage>
        <taxon>Eukaryota</taxon>
        <taxon>Viridiplantae</taxon>
        <taxon>Streptophyta</taxon>
        <taxon>Embryophyta</taxon>
        <taxon>Tracheophyta</taxon>
        <taxon>Spermatophyta</taxon>
        <taxon>Magnoliopsida</taxon>
        <taxon>eudicotyledons</taxon>
        <taxon>Gunneridae</taxon>
        <taxon>Pentapetalae</taxon>
        <taxon>rosids</taxon>
        <taxon>malvids</taxon>
        <taxon>Malvales</taxon>
        <taxon>Malvaceae</taxon>
        <taxon>Malvoideae</taxon>
        <taxon>Hibiscus</taxon>
    </lineage>
</organism>